<dbReference type="Proteomes" id="UP001305779">
    <property type="component" value="Unassembled WGS sequence"/>
</dbReference>
<gene>
    <name evidence="2" type="ORF">PRZ48_003063</name>
</gene>
<evidence type="ECO:0000256" key="1">
    <source>
        <dbReference type="SAM" id="MobiDB-lite"/>
    </source>
</evidence>
<sequence length="291" mass="30788">MPLIRANALRSLQSSLRYSGARATARAAPGRTQLVARRYAGSGGHGGAHGEPSSDLPWILGALVITPPSCWYLWPDTSHAEHHDDHGAHDEHEESEGGEDAEKPDESDQSKEDEEPQEAAAPGEQKGGEEKGGDEEKPAEEEKSGGDEKPAEGEEAKDDSEDKGEKTEGGKSKVEGVQFKGKMAEDSAGQEHTKKTEDSPKGGQKKRLDSGLGKNLGEGPAYEGDREAQAQSKPPGDRPGDISQKQKGLSNTDTRHSEQIDAPGSEKSTKGSGGPETAKHKGTVDTQGSLK</sequence>
<proteinExistence type="predicted"/>
<feature type="compositionally biased region" description="Basic and acidic residues" evidence="1">
    <location>
        <begin position="163"/>
        <end position="174"/>
    </location>
</feature>
<dbReference type="EMBL" id="JAXOVC010000002">
    <property type="protein sequence ID" value="KAK4505100.1"/>
    <property type="molecule type" value="Genomic_DNA"/>
</dbReference>
<reference evidence="2 3" key="1">
    <citation type="journal article" date="2023" name="G3 (Bethesda)">
        <title>A chromosome-level genome assembly of Zasmidium syzygii isolated from banana leaves.</title>
        <authorList>
            <person name="van Westerhoven A.C."/>
            <person name="Mehrabi R."/>
            <person name="Talebi R."/>
            <person name="Steentjes M.B.F."/>
            <person name="Corcolon B."/>
            <person name="Chong P.A."/>
            <person name="Kema G.H.J."/>
            <person name="Seidl M.F."/>
        </authorList>
    </citation>
    <scope>NUCLEOTIDE SEQUENCE [LARGE SCALE GENOMIC DNA]</scope>
    <source>
        <strain evidence="2 3">P124</strain>
    </source>
</reference>
<keyword evidence="3" id="KW-1185">Reference proteome</keyword>
<feature type="compositionally biased region" description="Basic and acidic residues" evidence="1">
    <location>
        <begin position="182"/>
        <end position="200"/>
    </location>
</feature>
<evidence type="ECO:0000313" key="2">
    <source>
        <dbReference type="EMBL" id="KAK4505100.1"/>
    </source>
</evidence>
<protein>
    <submittedName>
        <fullName evidence="2">Uncharacterized protein</fullName>
    </submittedName>
</protein>
<feature type="compositionally biased region" description="Basic and acidic residues" evidence="1">
    <location>
        <begin position="126"/>
        <end position="154"/>
    </location>
</feature>
<feature type="compositionally biased region" description="Basic and acidic residues" evidence="1">
    <location>
        <begin position="80"/>
        <end position="92"/>
    </location>
</feature>
<accession>A0ABR0EUG8</accession>
<evidence type="ECO:0000313" key="3">
    <source>
        <dbReference type="Proteomes" id="UP001305779"/>
    </source>
</evidence>
<feature type="compositionally biased region" description="Polar residues" evidence="1">
    <location>
        <begin position="243"/>
        <end position="252"/>
    </location>
</feature>
<comment type="caution">
    <text evidence="2">The sequence shown here is derived from an EMBL/GenBank/DDBJ whole genome shotgun (WGS) entry which is preliminary data.</text>
</comment>
<feature type="region of interest" description="Disordered" evidence="1">
    <location>
        <begin position="80"/>
        <end position="291"/>
    </location>
</feature>
<feature type="compositionally biased region" description="Basic and acidic residues" evidence="1">
    <location>
        <begin position="100"/>
        <end position="110"/>
    </location>
</feature>
<name>A0ABR0EUG8_ZASCE</name>
<organism evidence="2 3">
    <name type="scientific">Zasmidium cellare</name>
    <name type="common">Wine cellar mold</name>
    <name type="synonym">Racodium cellare</name>
    <dbReference type="NCBI Taxonomy" id="395010"/>
    <lineage>
        <taxon>Eukaryota</taxon>
        <taxon>Fungi</taxon>
        <taxon>Dikarya</taxon>
        <taxon>Ascomycota</taxon>
        <taxon>Pezizomycotina</taxon>
        <taxon>Dothideomycetes</taxon>
        <taxon>Dothideomycetidae</taxon>
        <taxon>Mycosphaerellales</taxon>
        <taxon>Mycosphaerellaceae</taxon>
        <taxon>Zasmidium</taxon>
    </lineage>
</organism>